<evidence type="ECO:0000259" key="6">
    <source>
        <dbReference type="Pfam" id="PF12851"/>
    </source>
</evidence>
<feature type="non-terminal residue" evidence="7">
    <location>
        <position position="95"/>
    </location>
</feature>
<keyword evidence="1 5" id="KW-0479">Metal-binding</keyword>
<dbReference type="EnsemblMetazoa" id="CapteT86523">
    <property type="protein sequence ID" value="CapteP86523"/>
    <property type="gene ID" value="CapteG86523"/>
</dbReference>
<sequence>EGAKEIRTDNEHNFRENDIGGVAVALTHGSVLFEVAKRELHATTAVKSPNRHEPTRISLVFYQHKNLNLPSHGHDEFLRKTEIWKERREAKQRQE</sequence>
<keyword evidence="4 5" id="KW-0408">Iron</keyword>
<organism evidence="7">
    <name type="scientific">Capitella teleta</name>
    <name type="common">Polychaete worm</name>
    <dbReference type="NCBI Taxonomy" id="283909"/>
    <lineage>
        <taxon>Eukaryota</taxon>
        <taxon>Metazoa</taxon>
        <taxon>Spiralia</taxon>
        <taxon>Lophotrochozoa</taxon>
        <taxon>Annelida</taxon>
        <taxon>Polychaeta</taxon>
        <taxon>Sedentaria</taxon>
        <taxon>Scolecida</taxon>
        <taxon>Capitellidae</taxon>
        <taxon>Capitella</taxon>
    </lineage>
</organism>
<name>R7U325_CAPTE</name>
<evidence type="ECO:0000313" key="7">
    <source>
        <dbReference type="EMBL" id="ELU00384.1"/>
    </source>
</evidence>
<dbReference type="PANTHER" id="PTHR23358:SF6">
    <property type="entry name" value="METHYLCYTOSINE DIOXYGENASE TET"/>
    <property type="match status" value="1"/>
</dbReference>
<dbReference type="Pfam" id="PF12851">
    <property type="entry name" value="Tet_JBP"/>
    <property type="match status" value="1"/>
</dbReference>
<keyword evidence="3 5" id="KW-0560">Oxidoreductase</keyword>
<dbReference type="STRING" id="283909.R7U325"/>
<feature type="non-terminal residue" evidence="7">
    <location>
        <position position="1"/>
    </location>
</feature>
<accession>R7U325</accession>
<dbReference type="AlphaFoldDB" id="R7U325"/>
<evidence type="ECO:0000256" key="5">
    <source>
        <dbReference type="RuleBase" id="RU367064"/>
    </source>
</evidence>
<gene>
    <name evidence="7" type="ORF">CAPTEDRAFT_86523</name>
</gene>
<dbReference type="HOGENOM" id="CLU_2378667_0_0_1"/>
<evidence type="ECO:0000256" key="4">
    <source>
        <dbReference type="ARBA" id="ARBA00023004"/>
    </source>
</evidence>
<dbReference type="PANTHER" id="PTHR23358">
    <property type="entry name" value="METHYLCYTOSINE DIOXYGENASE TET"/>
    <property type="match status" value="1"/>
</dbReference>
<dbReference type="GO" id="GO:0141166">
    <property type="term" value="P:chromosomal 5-methylcytosine DNA demethylation pathway"/>
    <property type="evidence" value="ECO:0007669"/>
    <property type="project" value="UniProtKB-UniRule"/>
</dbReference>
<comment type="cofactor">
    <cofactor evidence="5">
        <name>Fe(2+)</name>
        <dbReference type="ChEBI" id="CHEBI:29033"/>
    </cofactor>
    <text evidence="5">Binds 1 Fe(2+) ion per subunit.</text>
</comment>
<evidence type="ECO:0000313" key="8">
    <source>
        <dbReference type="EnsemblMetazoa" id="CapteP86523"/>
    </source>
</evidence>
<comment type="function">
    <text evidence="5">Dioxygenase that catalyzes the conversion of the modified genomic base 5-methylcytosine (5mC) into 5-hydroxymethylcytosine (5hmC) and plays a key role in epigenetic chromatin reprogramming during embryonic development.</text>
</comment>
<dbReference type="InterPro" id="IPR024779">
    <property type="entry name" value="2OGFeDO_JBP1/TET_oxygenase_dom"/>
</dbReference>
<dbReference type="Proteomes" id="UP000014760">
    <property type="component" value="Unassembled WGS sequence"/>
</dbReference>
<evidence type="ECO:0000256" key="2">
    <source>
        <dbReference type="ARBA" id="ARBA00022964"/>
    </source>
</evidence>
<evidence type="ECO:0000313" key="9">
    <source>
        <dbReference type="Proteomes" id="UP000014760"/>
    </source>
</evidence>
<dbReference type="GO" id="GO:0070579">
    <property type="term" value="F:DNA 5-methylcytosine dioxygenase activity"/>
    <property type="evidence" value="ECO:0007669"/>
    <property type="project" value="UniProtKB-UniRule"/>
</dbReference>
<comment type="similarity">
    <text evidence="5">Belongs to the TET family.</text>
</comment>
<reference evidence="9" key="1">
    <citation type="submission" date="2012-12" db="EMBL/GenBank/DDBJ databases">
        <authorList>
            <person name="Hellsten U."/>
            <person name="Grimwood J."/>
            <person name="Chapman J.A."/>
            <person name="Shapiro H."/>
            <person name="Aerts A."/>
            <person name="Otillar R.P."/>
            <person name="Terry A.Y."/>
            <person name="Boore J.L."/>
            <person name="Simakov O."/>
            <person name="Marletaz F."/>
            <person name="Cho S.-J."/>
            <person name="Edsinger-Gonzales E."/>
            <person name="Havlak P."/>
            <person name="Kuo D.-H."/>
            <person name="Larsson T."/>
            <person name="Lv J."/>
            <person name="Arendt D."/>
            <person name="Savage R."/>
            <person name="Osoegawa K."/>
            <person name="de Jong P."/>
            <person name="Lindberg D.R."/>
            <person name="Seaver E.C."/>
            <person name="Weisblat D.A."/>
            <person name="Putnam N.H."/>
            <person name="Grigoriev I.V."/>
            <person name="Rokhsar D.S."/>
        </authorList>
    </citation>
    <scope>NUCLEOTIDE SEQUENCE</scope>
    <source>
        <strain evidence="9">I ESC-2004</strain>
    </source>
</reference>
<keyword evidence="2 5" id="KW-0223">Dioxygenase</keyword>
<comment type="catalytic activity">
    <reaction evidence="5">
        <text>a 5-methyl-2'-deoxycytidine in DNA + 2-oxoglutarate + O2 = a 5-hydroxymethyl-2'-deoxycytidine in DNA + succinate + CO2</text>
        <dbReference type="Rhea" id="RHEA:52636"/>
        <dbReference type="Rhea" id="RHEA-COMP:11370"/>
        <dbReference type="Rhea" id="RHEA-COMP:13315"/>
        <dbReference type="ChEBI" id="CHEBI:15379"/>
        <dbReference type="ChEBI" id="CHEBI:16526"/>
        <dbReference type="ChEBI" id="CHEBI:16810"/>
        <dbReference type="ChEBI" id="CHEBI:30031"/>
        <dbReference type="ChEBI" id="CHEBI:85454"/>
        <dbReference type="ChEBI" id="CHEBI:136731"/>
        <dbReference type="EC" id="1.14.11.80"/>
    </reaction>
</comment>
<proteinExistence type="inferred from homology"/>
<keyword evidence="9" id="KW-1185">Reference proteome</keyword>
<comment type="catalytic activity">
    <reaction evidence="5">
        <text>a 5-formyl-2'-deoxycytidine in DNA + 2-oxoglutarate + O2 = a 5-carboxyl-2'-deoxycytidine in DNA + succinate + CO2 + H(+)</text>
        <dbReference type="Rhea" id="RHEA:53832"/>
        <dbReference type="Rhea" id="RHEA-COMP:13656"/>
        <dbReference type="Rhea" id="RHEA-COMP:13657"/>
        <dbReference type="ChEBI" id="CHEBI:15378"/>
        <dbReference type="ChEBI" id="CHEBI:15379"/>
        <dbReference type="ChEBI" id="CHEBI:16526"/>
        <dbReference type="ChEBI" id="CHEBI:16810"/>
        <dbReference type="ChEBI" id="CHEBI:30031"/>
        <dbReference type="ChEBI" id="CHEBI:137731"/>
        <dbReference type="ChEBI" id="CHEBI:137732"/>
        <dbReference type="EC" id="1.14.11.80"/>
    </reaction>
</comment>
<dbReference type="GO" id="GO:0008270">
    <property type="term" value="F:zinc ion binding"/>
    <property type="evidence" value="ECO:0007669"/>
    <property type="project" value="UniProtKB-UniRule"/>
</dbReference>
<comment type="catalytic activity">
    <reaction evidence="5">
        <text>a 5-hydroxymethyl-2'-deoxycytidine in DNA + 2-oxoglutarate + O2 = a 5-formyl-2'-deoxycytidine in DNA + succinate + CO2 + H2O</text>
        <dbReference type="Rhea" id="RHEA:53828"/>
        <dbReference type="Rhea" id="RHEA-COMP:13315"/>
        <dbReference type="Rhea" id="RHEA-COMP:13656"/>
        <dbReference type="ChEBI" id="CHEBI:15377"/>
        <dbReference type="ChEBI" id="CHEBI:15379"/>
        <dbReference type="ChEBI" id="CHEBI:16526"/>
        <dbReference type="ChEBI" id="CHEBI:16810"/>
        <dbReference type="ChEBI" id="CHEBI:30031"/>
        <dbReference type="ChEBI" id="CHEBI:136731"/>
        <dbReference type="ChEBI" id="CHEBI:137731"/>
        <dbReference type="EC" id="1.14.11.80"/>
    </reaction>
</comment>
<reference evidence="7 9" key="2">
    <citation type="journal article" date="2013" name="Nature">
        <title>Insights into bilaterian evolution from three spiralian genomes.</title>
        <authorList>
            <person name="Simakov O."/>
            <person name="Marletaz F."/>
            <person name="Cho S.J."/>
            <person name="Edsinger-Gonzales E."/>
            <person name="Havlak P."/>
            <person name="Hellsten U."/>
            <person name="Kuo D.H."/>
            <person name="Larsson T."/>
            <person name="Lv J."/>
            <person name="Arendt D."/>
            <person name="Savage R."/>
            <person name="Osoegawa K."/>
            <person name="de Jong P."/>
            <person name="Grimwood J."/>
            <person name="Chapman J.A."/>
            <person name="Shapiro H."/>
            <person name="Aerts A."/>
            <person name="Otillar R.P."/>
            <person name="Terry A.Y."/>
            <person name="Boore J.L."/>
            <person name="Grigoriev I.V."/>
            <person name="Lindberg D.R."/>
            <person name="Seaver E.C."/>
            <person name="Weisblat D.A."/>
            <person name="Putnam N.H."/>
            <person name="Rokhsar D.S."/>
        </authorList>
    </citation>
    <scope>NUCLEOTIDE SEQUENCE</scope>
    <source>
        <strain evidence="7 9">I ESC-2004</strain>
    </source>
</reference>
<evidence type="ECO:0000256" key="1">
    <source>
        <dbReference type="ARBA" id="ARBA00022723"/>
    </source>
</evidence>
<dbReference type="EC" id="1.14.11.80" evidence="5"/>
<dbReference type="EMBL" id="KB306072">
    <property type="protein sequence ID" value="ELU00384.1"/>
    <property type="molecule type" value="Genomic_DNA"/>
</dbReference>
<reference evidence="8" key="3">
    <citation type="submission" date="2015-06" db="UniProtKB">
        <authorList>
            <consortium name="EnsemblMetazoa"/>
        </authorList>
    </citation>
    <scope>IDENTIFICATION</scope>
</reference>
<dbReference type="GO" id="GO:0040029">
    <property type="term" value="P:epigenetic regulation of gene expression"/>
    <property type="evidence" value="ECO:0007669"/>
    <property type="project" value="InterPro"/>
</dbReference>
<dbReference type="InterPro" id="IPR040175">
    <property type="entry name" value="TET1/2/3"/>
</dbReference>
<dbReference type="EMBL" id="AMQN01009728">
    <property type="status" value="NOT_ANNOTATED_CDS"/>
    <property type="molecule type" value="Genomic_DNA"/>
</dbReference>
<dbReference type="GO" id="GO:0045944">
    <property type="term" value="P:positive regulation of transcription by RNA polymerase II"/>
    <property type="evidence" value="ECO:0007669"/>
    <property type="project" value="TreeGrafter"/>
</dbReference>
<comment type="cofactor">
    <cofactor evidence="5">
        <name>Zn(2+)</name>
        <dbReference type="ChEBI" id="CHEBI:29105"/>
    </cofactor>
    <text evidence="5">The zinc ions have a structural role.</text>
</comment>
<evidence type="ECO:0000256" key="3">
    <source>
        <dbReference type="ARBA" id="ARBA00023002"/>
    </source>
</evidence>
<dbReference type="OrthoDB" id="8854879at2759"/>
<feature type="domain" description="2OGFeDO JBP1/TET oxygenase" evidence="6">
    <location>
        <begin position="16"/>
        <end position="65"/>
    </location>
</feature>
<dbReference type="GO" id="GO:0005634">
    <property type="term" value="C:nucleus"/>
    <property type="evidence" value="ECO:0007669"/>
    <property type="project" value="UniProtKB-UniRule"/>
</dbReference>
<protein>
    <recommendedName>
        <fullName evidence="5">Methylcytosine dioxygenase TET</fullName>
        <ecNumber evidence="5">1.14.11.80</ecNumber>
    </recommendedName>
</protein>
<keyword evidence="5" id="KW-0862">Zinc</keyword>